<organism evidence="2 3">
    <name type="scientific">Lysobacter gummosus</name>
    <dbReference type="NCBI Taxonomy" id="262324"/>
    <lineage>
        <taxon>Bacteria</taxon>
        <taxon>Pseudomonadati</taxon>
        <taxon>Pseudomonadota</taxon>
        <taxon>Gammaproteobacteria</taxon>
        <taxon>Lysobacterales</taxon>
        <taxon>Lysobacteraceae</taxon>
        <taxon>Lysobacter</taxon>
    </lineage>
</organism>
<dbReference type="PANTHER" id="PTHR37811">
    <property type="entry name" value="BLL5343 PROTEIN"/>
    <property type="match status" value="1"/>
</dbReference>
<dbReference type="Gene3D" id="3.30.70.100">
    <property type="match status" value="1"/>
</dbReference>
<evidence type="ECO:0000313" key="2">
    <source>
        <dbReference type="EMBL" id="UNP30280.1"/>
    </source>
</evidence>
<keyword evidence="3" id="KW-1185">Reference proteome</keyword>
<accession>A0ABY3XF75</accession>
<protein>
    <submittedName>
        <fullName evidence="2">Antibiotic biosynthesis monooxygenase</fullName>
    </submittedName>
</protein>
<dbReference type="InterPro" id="IPR011008">
    <property type="entry name" value="Dimeric_a/b-barrel"/>
</dbReference>
<gene>
    <name evidence="2" type="ORF">MOV92_03090</name>
</gene>
<proteinExistence type="predicted"/>
<reference evidence="2 3" key="1">
    <citation type="submission" date="2022-03" db="EMBL/GenBank/DDBJ databases">
        <title>Complete genome sequence of Lysobacter capsici VKM B-2533 and Lysobacter gummosus 10.1.1, promising sources of lytic agents.</title>
        <authorList>
            <person name="Tarlachkov S.V."/>
            <person name="Kudryakova I.V."/>
            <person name="Afoshin A.S."/>
            <person name="Leontyevskaya E.A."/>
            <person name="Leontyevskaya N.V."/>
        </authorList>
    </citation>
    <scope>NUCLEOTIDE SEQUENCE [LARGE SCALE GENOMIC DNA]</scope>
    <source>
        <strain evidence="2 3">10.1.1</strain>
    </source>
</reference>
<keyword evidence="2" id="KW-0503">Monooxygenase</keyword>
<evidence type="ECO:0000313" key="3">
    <source>
        <dbReference type="Proteomes" id="UP000829194"/>
    </source>
</evidence>
<dbReference type="EMBL" id="CP093547">
    <property type="protein sequence ID" value="UNP30280.1"/>
    <property type="molecule type" value="Genomic_DNA"/>
</dbReference>
<keyword evidence="2" id="KW-0560">Oxidoreductase</keyword>
<dbReference type="Proteomes" id="UP000829194">
    <property type="component" value="Chromosome"/>
</dbReference>
<dbReference type="GO" id="GO:0004497">
    <property type="term" value="F:monooxygenase activity"/>
    <property type="evidence" value="ECO:0007669"/>
    <property type="project" value="UniProtKB-KW"/>
</dbReference>
<name>A0ABY3XF75_9GAMM</name>
<sequence length="120" mass="13433">MSASDSASRFADLPAPPYYAVIFSSQRSGQDEAGYAVAAERMVELVGRQPGFLGFESTRDGDGFGITVAYFDSEQSIRAWRDQAEHAAARDLGHRRWYQRFEQRVAIVHRAYGGPRRDAD</sequence>
<dbReference type="RefSeq" id="WP_057941532.1">
    <property type="nucleotide sequence ID" value="NZ_CP011131.1"/>
</dbReference>
<dbReference type="PANTHER" id="PTHR37811:SF2">
    <property type="entry name" value="ABM DOMAIN-CONTAINING PROTEIN"/>
    <property type="match status" value="1"/>
</dbReference>
<feature type="domain" description="ABM" evidence="1">
    <location>
        <begin position="18"/>
        <end position="90"/>
    </location>
</feature>
<dbReference type="InterPro" id="IPR052936">
    <property type="entry name" value="Jasmonate_Hydroxylase-like"/>
</dbReference>
<dbReference type="Pfam" id="PF03992">
    <property type="entry name" value="ABM"/>
    <property type="match status" value="1"/>
</dbReference>
<evidence type="ECO:0000259" key="1">
    <source>
        <dbReference type="Pfam" id="PF03992"/>
    </source>
</evidence>
<dbReference type="InterPro" id="IPR007138">
    <property type="entry name" value="ABM_dom"/>
</dbReference>
<dbReference type="SUPFAM" id="SSF54909">
    <property type="entry name" value="Dimeric alpha+beta barrel"/>
    <property type="match status" value="1"/>
</dbReference>